<dbReference type="NCBIfam" id="TIGR01469">
    <property type="entry name" value="cobA_cysG_Cterm"/>
    <property type="match status" value="1"/>
</dbReference>
<dbReference type="AlphaFoldDB" id="A0A326U813"/>
<dbReference type="InterPro" id="IPR014776">
    <property type="entry name" value="4pyrrole_Mease_sub2"/>
</dbReference>
<evidence type="ECO:0000256" key="1">
    <source>
        <dbReference type="ARBA" id="ARBA00012162"/>
    </source>
</evidence>
<protein>
    <recommendedName>
        <fullName evidence="1">uroporphyrinogen-III C-methyltransferase</fullName>
        <ecNumber evidence="1">2.1.1.107</ecNumber>
    </recommendedName>
</protein>
<keyword evidence="2 6" id="KW-0489">Methyltransferase</keyword>
<comment type="similarity">
    <text evidence="6">Belongs to the precorrin methyltransferase family.</text>
</comment>
<dbReference type="Gene3D" id="3.40.1010.10">
    <property type="entry name" value="Cobalt-precorrin-4 Transmethylase, Domain 1"/>
    <property type="match status" value="1"/>
</dbReference>
<dbReference type="SUPFAM" id="SSF53790">
    <property type="entry name" value="Tetrapyrrole methylase"/>
    <property type="match status" value="1"/>
</dbReference>
<dbReference type="InterPro" id="IPR000878">
    <property type="entry name" value="4pyrrol_Mease"/>
</dbReference>
<dbReference type="GO" id="GO:0019354">
    <property type="term" value="P:siroheme biosynthetic process"/>
    <property type="evidence" value="ECO:0007669"/>
    <property type="project" value="InterPro"/>
</dbReference>
<keyword evidence="3 6" id="KW-0808">Transferase</keyword>
<keyword evidence="4" id="KW-0949">S-adenosyl-L-methionine</keyword>
<dbReference type="InterPro" id="IPR014777">
    <property type="entry name" value="4pyrrole_Mease_sub1"/>
</dbReference>
<dbReference type="CDD" id="cd11642">
    <property type="entry name" value="SUMT"/>
    <property type="match status" value="1"/>
</dbReference>
<dbReference type="NCBIfam" id="NF004790">
    <property type="entry name" value="PRK06136.1"/>
    <property type="match status" value="1"/>
</dbReference>
<dbReference type="PROSITE" id="PS00840">
    <property type="entry name" value="SUMT_2"/>
    <property type="match status" value="1"/>
</dbReference>
<dbReference type="InterPro" id="IPR035996">
    <property type="entry name" value="4pyrrol_Methylase_sf"/>
</dbReference>
<gene>
    <name evidence="8" type="ORF">EI42_02490</name>
</gene>
<evidence type="ECO:0000259" key="7">
    <source>
        <dbReference type="Pfam" id="PF00590"/>
    </source>
</evidence>
<dbReference type="FunFam" id="3.40.1010.10:FF:000001">
    <property type="entry name" value="Siroheme synthase"/>
    <property type="match status" value="1"/>
</dbReference>
<dbReference type="EMBL" id="QKUF01000007">
    <property type="protein sequence ID" value="PZW30519.1"/>
    <property type="molecule type" value="Genomic_DNA"/>
</dbReference>
<reference evidence="8 9" key="1">
    <citation type="submission" date="2018-06" db="EMBL/GenBank/DDBJ databases">
        <title>Genomic Encyclopedia of Archaeal and Bacterial Type Strains, Phase II (KMG-II): from individual species to whole genera.</title>
        <authorList>
            <person name="Goeker M."/>
        </authorList>
    </citation>
    <scope>NUCLEOTIDE SEQUENCE [LARGE SCALE GENOMIC DNA]</scope>
    <source>
        <strain evidence="8 9">ATCC BAA-1881</strain>
    </source>
</reference>
<dbReference type="Pfam" id="PF00590">
    <property type="entry name" value="TP_methylase"/>
    <property type="match status" value="1"/>
</dbReference>
<dbReference type="EC" id="2.1.1.107" evidence="1"/>
<dbReference type="PROSITE" id="PS00839">
    <property type="entry name" value="SUMT_1"/>
    <property type="match status" value="1"/>
</dbReference>
<evidence type="ECO:0000256" key="5">
    <source>
        <dbReference type="ARBA" id="ARBA00023244"/>
    </source>
</evidence>
<dbReference type="PANTHER" id="PTHR45790">
    <property type="entry name" value="SIROHEME SYNTHASE-RELATED"/>
    <property type="match status" value="1"/>
</dbReference>
<dbReference type="InterPro" id="IPR006366">
    <property type="entry name" value="CobA/CysG_C"/>
</dbReference>
<dbReference type="InterPro" id="IPR003043">
    <property type="entry name" value="Uropor_MeTrfase_CS"/>
</dbReference>
<dbReference type="Gene3D" id="3.30.950.10">
    <property type="entry name" value="Methyltransferase, Cobalt-precorrin-4 Transmethylase, Domain 2"/>
    <property type="match status" value="1"/>
</dbReference>
<dbReference type="FunFam" id="3.30.950.10:FF:000001">
    <property type="entry name" value="Siroheme synthase"/>
    <property type="match status" value="1"/>
</dbReference>
<dbReference type="GO" id="GO:0032259">
    <property type="term" value="P:methylation"/>
    <property type="evidence" value="ECO:0007669"/>
    <property type="project" value="UniProtKB-KW"/>
</dbReference>
<evidence type="ECO:0000313" key="9">
    <source>
        <dbReference type="Proteomes" id="UP000248806"/>
    </source>
</evidence>
<evidence type="ECO:0000256" key="6">
    <source>
        <dbReference type="RuleBase" id="RU003960"/>
    </source>
</evidence>
<dbReference type="OrthoDB" id="9815856at2"/>
<comment type="caution">
    <text evidence="8">The sequence shown here is derived from an EMBL/GenBank/DDBJ whole genome shotgun (WGS) entry which is preliminary data.</text>
</comment>
<organism evidence="8 9">
    <name type="scientific">Thermosporothrix hazakensis</name>
    <dbReference type="NCBI Taxonomy" id="644383"/>
    <lineage>
        <taxon>Bacteria</taxon>
        <taxon>Bacillati</taxon>
        <taxon>Chloroflexota</taxon>
        <taxon>Ktedonobacteria</taxon>
        <taxon>Ktedonobacterales</taxon>
        <taxon>Thermosporotrichaceae</taxon>
        <taxon>Thermosporothrix</taxon>
    </lineage>
</organism>
<evidence type="ECO:0000256" key="2">
    <source>
        <dbReference type="ARBA" id="ARBA00022603"/>
    </source>
</evidence>
<keyword evidence="5" id="KW-0627">Porphyrin biosynthesis</keyword>
<dbReference type="PANTHER" id="PTHR45790:SF3">
    <property type="entry name" value="S-ADENOSYL-L-METHIONINE-DEPENDENT UROPORPHYRINOGEN III METHYLTRANSFERASE, CHLOROPLASTIC"/>
    <property type="match status" value="1"/>
</dbReference>
<evidence type="ECO:0000256" key="3">
    <source>
        <dbReference type="ARBA" id="ARBA00022679"/>
    </source>
</evidence>
<accession>A0A326U813</accession>
<feature type="domain" description="Tetrapyrrole methylase" evidence="7">
    <location>
        <begin position="17"/>
        <end position="229"/>
    </location>
</feature>
<proteinExistence type="inferred from homology"/>
<evidence type="ECO:0000313" key="8">
    <source>
        <dbReference type="EMBL" id="PZW30519.1"/>
    </source>
</evidence>
<dbReference type="InterPro" id="IPR050161">
    <property type="entry name" value="Siro_Cobalamin_biosynth"/>
</dbReference>
<sequence>MHNNAVFPFASEATPGTVYLIGAGPGDPDLITVKGLNILRQADVVLYDYLANPVLLSVVPPDAEKLYVGKSAGSHALPQQEINRLLVQYARSQKIVVRLKGGDPFVFGRGGEEALYLAQHGIPWQVVPGVTSAVAVPAYAGIPVTHRGYAASFTVVTGHTGTHPDNSYLDWSTLARLNTTLIILMGLGNLAFIVDELTQHGRPGDTPIAVIQWGTLPEQHAVTGTLNTIVERVKAAQVRPPALIVVGHVVDLAQHLRWFSADADTPS</sequence>
<keyword evidence="9" id="KW-1185">Reference proteome</keyword>
<name>A0A326U813_THEHA</name>
<dbReference type="GO" id="GO:0004851">
    <property type="term" value="F:uroporphyrin-III C-methyltransferase activity"/>
    <property type="evidence" value="ECO:0007669"/>
    <property type="project" value="UniProtKB-EC"/>
</dbReference>
<dbReference type="Proteomes" id="UP000248806">
    <property type="component" value="Unassembled WGS sequence"/>
</dbReference>
<evidence type="ECO:0000256" key="4">
    <source>
        <dbReference type="ARBA" id="ARBA00022691"/>
    </source>
</evidence>